<reference evidence="2 3" key="2">
    <citation type="submission" date="2020-07" db="EMBL/GenBank/DDBJ databases">
        <title>Genome assembly of wild tea tree DASZ reveals pedigree and selection history of tea varieties.</title>
        <authorList>
            <person name="Zhang W."/>
        </authorList>
    </citation>
    <scope>NUCLEOTIDE SEQUENCE [LARGE SCALE GENOMIC DNA]</scope>
    <source>
        <strain evidence="3">cv. G240</strain>
        <tissue evidence="2">Leaf</tissue>
    </source>
</reference>
<gene>
    <name evidence="2" type="ORF">HYC85_018808</name>
</gene>
<evidence type="ECO:0000313" key="3">
    <source>
        <dbReference type="Proteomes" id="UP000593564"/>
    </source>
</evidence>
<dbReference type="Proteomes" id="UP000593564">
    <property type="component" value="Unassembled WGS sequence"/>
</dbReference>
<feature type="compositionally biased region" description="Basic and acidic residues" evidence="1">
    <location>
        <begin position="200"/>
        <end position="214"/>
    </location>
</feature>
<feature type="compositionally biased region" description="Low complexity" evidence="1">
    <location>
        <begin position="367"/>
        <end position="380"/>
    </location>
</feature>
<dbReference type="PANTHER" id="PTHR33672">
    <property type="entry name" value="YCF3-INTERACTING PROTEIN 1, CHLOROPLASTIC"/>
    <property type="match status" value="1"/>
</dbReference>
<sequence length="402" mass="44526">MSSTFYILYLYIYGSVHDLITTLLKHIMVLPPSDMLPPSDALQSDHETDYEFPDSDFLSTNMLVKMGSLQQERQILVDPISLIESAYPRLELPPPPVITTPKVTRMLVPPPLLPAKAKFSVSLLGSTTSSPRLSLLKKKWKNPVQPSSPLAFDPLSRQHSVALTRLAHLQEKHLRKSKSCGEGRATAPSDDFDLWSSKVNGDEHEAKTDDEHKSGKTMAKPYDEEFKCGALCLFLPGFGRGKPVRPRKDVEKEITGIDSPSTGDSRHSVKKEMAQVISRTVSLEKFECGSWTSSAIVMDNEEEGDSLNHFFDLPLELIRTSANDADSPVAAAFVFDKDHRKGVLKTRGASRVTGRKSHDSSRHVRFSTSSPGSHPTSPTSCITPRLRKARDDFNAFLAAQSP</sequence>
<reference evidence="3" key="1">
    <citation type="journal article" date="2020" name="Nat. Commun.">
        <title>Genome assembly of wild tea tree DASZ reveals pedigree and selection history of tea varieties.</title>
        <authorList>
            <person name="Zhang W."/>
            <person name="Zhang Y."/>
            <person name="Qiu H."/>
            <person name="Guo Y."/>
            <person name="Wan H."/>
            <person name="Zhang X."/>
            <person name="Scossa F."/>
            <person name="Alseekh S."/>
            <person name="Zhang Q."/>
            <person name="Wang P."/>
            <person name="Xu L."/>
            <person name="Schmidt M.H."/>
            <person name="Jia X."/>
            <person name="Li D."/>
            <person name="Zhu A."/>
            <person name="Guo F."/>
            <person name="Chen W."/>
            <person name="Ni D."/>
            <person name="Usadel B."/>
            <person name="Fernie A.R."/>
            <person name="Wen W."/>
        </authorList>
    </citation>
    <scope>NUCLEOTIDE SEQUENCE [LARGE SCALE GENOMIC DNA]</scope>
    <source>
        <strain evidence="3">cv. G240</strain>
    </source>
</reference>
<dbReference type="AlphaFoldDB" id="A0A7J7GXM4"/>
<dbReference type="InterPro" id="IPR040340">
    <property type="entry name" value="CEST/Y3IP1"/>
</dbReference>
<dbReference type="EMBL" id="JACBKZ010000008">
    <property type="protein sequence ID" value="KAF5944731.1"/>
    <property type="molecule type" value="Genomic_DNA"/>
</dbReference>
<protein>
    <submittedName>
        <fullName evidence="2">Uncharacterized protein</fullName>
    </submittedName>
</protein>
<keyword evidence="3" id="KW-1185">Reference proteome</keyword>
<organism evidence="2 3">
    <name type="scientific">Camellia sinensis</name>
    <name type="common">Tea plant</name>
    <name type="synonym">Thea sinensis</name>
    <dbReference type="NCBI Taxonomy" id="4442"/>
    <lineage>
        <taxon>Eukaryota</taxon>
        <taxon>Viridiplantae</taxon>
        <taxon>Streptophyta</taxon>
        <taxon>Embryophyta</taxon>
        <taxon>Tracheophyta</taxon>
        <taxon>Spermatophyta</taxon>
        <taxon>Magnoliopsida</taxon>
        <taxon>eudicotyledons</taxon>
        <taxon>Gunneridae</taxon>
        <taxon>Pentapetalae</taxon>
        <taxon>asterids</taxon>
        <taxon>Ericales</taxon>
        <taxon>Theaceae</taxon>
        <taxon>Camellia</taxon>
    </lineage>
</organism>
<feature type="region of interest" description="Disordered" evidence="1">
    <location>
        <begin position="346"/>
        <end position="384"/>
    </location>
</feature>
<proteinExistence type="predicted"/>
<dbReference type="GO" id="GO:0080183">
    <property type="term" value="P:response to photooxidative stress"/>
    <property type="evidence" value="ECO:0007669"/>
    <property type="project" value="InterPro"/>
</dbReference>
<accession>A0A7J7GXM4</accession>
<dbReference type="GO" id="GO:0009535">
    <property type="term" value="C:chloroplast thylakoid membrane"/>
    <property type="evidence" value="ECO:0007669"/>
    <property type="project" value="InterPro"/>
</dbReference>
<evidence type="ECO:0000256" key="1">
    <source>
        <dbReference type="SAM" id="MobiDB-lite"/>
    </source>
</evidence>
<feature type="region of interest" description="Disordered" evidence="1">
    <location>
        <begin position="172"/>
        <end position="216"/>
    </location>
</feature>
<evidence type="ECO:0000313" key="2">
    <source>
        <dbReference type="EMBL" id="KAF5944731.1"/>
    </source>
</evidence>
<name>A0A7J7GXM4_CAMSI</name>
<dbReference type="GO" id="GO:0048564">
    <property type="term" value="P:photosystem I assembly"/>
    <property type="evidence" value="ECO:0007669"/>
    <property type="project" value="InterPro"/>
</dbReference>
<comment type="caution">
    <text evidence="2">The sequence shown here is derived from an EMBL/GenBank/DDBJ whole genome shotgun (WGS) entry which is preliminary data.</text>
</comment>
<dbReference type="PANTHER" id="PTHR33672:SF24">
    <property type="entry name" value="OS01G0798600 PROTEIN"/>
    <property type="match status" value="1"/>
</dbReference>